<evidence type="ECO:0000313" key="2">
    <source>
        <dbReference type="EMBL" id="CAI6334608.1"/>
    </source>
</evidence>
<keyword evidence="3" id="KW-1185">Reference proteome</keyword>
<reference evidence="2" key="1">
    <citation type="submission" date="2023-01" db="EMBL/GenBank/DDBJ databases">
        <authorList>
            <person name="Van Ghelder C."/>
            <person name="Rancurel C."/>
        </authorList>
    </citation>
    <scope>NUCLEOTIDE SEQUENCE</scope>
    <source>
        <strain evidence="2">CNCM I-4278</strain>
    </source>
</reference>
<proteinExistence type="predicted"/>
<dbReference type="EMBL" id="CAOQHR010000005">
    <property type="protein sequence ID" value="CAI6334608.1"/>
    <property type="molecule type" value="Genomic_DNA"/>
</dbReference>
<dbReference type="Proteomes" id="UP001152607">
    <property type="component" value="Unassembled WGS sequence"/>
</dbReference>
<feature type="region of interest" description="Disordered" evidence="1">
    <location>
        <begin position="57"/>
        <end position="79"/>
    </location>
</feature>
<comment type="caution">
    <text evidence="2">The sequence shown here is derived from an EMBL/GenBank/DDBJ whole genome shotgun (WGS) entry which is preliminary data.</text>
</comment>
<sequence length="79" mass="8898">MRQSCLFLPVHLTPTHTTRASRLRFLFSPAPSFLVASYYALASSPWLRRITLVPSPTRETSERTLRQKKQTAGHSAASL</sequence>
<evidence type="ECO:0000313" key="3">
    <source>
        <dbReference type="Proteomes" id="UP001152607"/>
    </source>
</evidence>
<gene>
    <name evidence="2" type="ORF">PDIGIT_LOCUS7669</name>
</gene>
<accession>A0A9W4XK65</accession>
<dbReference type="AlphaFoldDB" id="A0A9W4XK65"/>
<name>A0A9W4XK65_9PLEO</name>
<protein>
    <submittedName>
        <fullName evidence="2">Uncharacterized protein</fullName>
    </submittedName>
</protein>
<organism evidence="2 3">
    <name type="scientific">Periconia digitata</name>
    <dbReference type="NCBI Taxonomy" id="1303443"/>
    <lineage>
        <taxon>Eukaryota</taxon>
        <taxon>Fungi</taxon>
        <taxon>Dikarya</taxon>
        <taxon>Ascomycota</taxon>
        <taxon>Pezizomycotina</taxon>
        <taxon>Dothideomycetes</taxon>
        <taxon>Pleosporomycetidae</taxon>
        <taxon>Pleosporales</taxon>
        <taxon>Massarineae</taxon>
        <taxon>Periconiaceae</taxon>
        <taxon>Periconia</taxon>
    </lineage>
</organism>
<evidence type="ECO:0000256" key="1">
    <source>
        <dbReference type="SAM" id="MobiDB-lite"/>
    </source>
</evidence>